<keyword evidence="12 22" id="KW-0812">Transmembrane</keyword>
<accession>A0A498NQ36</accession>
<evidence type="ECO:0000256" key="8">
    <source>
        <dbReference type="ARBA" id="ARBA00022448"/>
    </source>
</evidence>
<dbReference type="GO" id="GO:0005634">
    <property type="term" value="C:nucleus"/>
    <property type="evidence" value="ECO:0007669"/>
    <property type="project" value="UniProtKB-SubCell"/>
</dbReference>
<dbReference type="PANTHER" id="PTHR13800">
    <property type="entry name" value="TRANSIENT RECEPTOR POTENTIAL CATION CHANNEL, SUBFAMILY M, MEMBER 6"/>
    <property type="match status" value="1"/>
</dbReference>
<keyword evidence="14 22" id="KW-1133">Transmembrane helix</keyword>
<dbReference type="Gene3D" id="3.30.40.10">
    <property type="entry name" value="Zinc/RING finger domain, C3HC4 (zinc finger)"/>
    <property type="match status" value="2"/>
</dbReference>
<protein>
    <recommendedName>
        <fullName evidence="7">Nitric oxide synthase-interacting protein</fullName>
        <ecNumber evidence="6">2.3.2.27</ecNumber>
    </recommendedName>
    <alternativeName>
        <fullName evidence="19">E3 ubiquitin-protein ligase NOSIP</fullName>
    </alternativeName>
    <alternativeName>
        <fullName evidence="20">RING-type E3 ubiquitin transferase NOSIP</fullName>
    </alternativeName>
</protein>
<dbReference type="FunFam" id="3.30.40.10:FF:000251">
    <property type="entry name" value="Nitric oxide synthase-interacting protein"/>
    <property type="match status" value="1"/>
</dbReference>
<dbReference type="GO" id="GO:0099604">
    <property type="term" value="F:ligand-gated calcium channel activity"/>
    <property type="evidence" value="ECO:0007669"/>
    <property type="project" value="TreeGrafter"/>
</dbReference>
<dbReference type="InterPro" id="IPR057366">
    <property type="entry name" value="TRPM-like"/>
</dbReference>
<keyword evidence="17" id="KW-0539">Nucleus</keyword>
<feature type="region of interest" description="Disordered" evidence="21">
    <location>
        <begin position="1"/>
        <end position="25"/>
    </location>
</feature>
<dbReference type="InterPro" id="IPR005821">
    <property type="entry name" value="Ion_trans_dom"/>
</dbReference>
<evidence type="ECO:0000259" key="26">
    <source>
        <dbReference type="Pfam" id="PF25508"/>
    </source>
</evidence>
<dbReference type="InterPro" id="IPR013083">
    <property type="entry name" value="Znf_RING/FYVE/PHD"/>
</dbReference>
<name>A0A498NQ36_LABRO</name>
<dbReference type="InterPro" id="IPR031790">
    <property type="entry name" value="Znf-NOSIP"/>
</dbReference>
<feature type="transmembrane region" description="Helical" evidence="22">
    <location>
        <begin position="751"/>
        <end position="773"/>
    </location>
</feature>
<feature type="domain" description="Nitric oxide synthase-interacting protein zinc-finger" evidence="24">
    <location>
        <begin position="1034"/>
        <end position="1108"/>
    </location>
</feature>
<keyword evidence="10" id="KW-0963">Cytoplasm</keyword>
<evidence type="ECO:0000256" key="7">
    <source>
        <dbReference type="ARBA" id="ARBA00016935"/>
    </source>
</evidence>
<feature type="transmembrane region" description="Helical" evidence="22">
    <location>
        <begin position="941"/>
        <end position="962"/>
    </location>
</feature>
<feature type="domain" description="Ion transport" evidence="23">
    <location>
        <begin position="615"/>
        <end position="787"/>
    </location>
</feature>
<dbReference type="EMBL" id="QBIY01011254">
    <property type="protein sequence ID" value="RXN33674.1"/>
    <property type="molecule type" value="Genomic_DNA"/>
</dbReference>
<dbReference type="GO" id="GO:0061630">
    <property type="term" value="F:ubiquitin protein ligase activity"/>
    <property type="evidence" value="ECO:0007669"/>
    <property type="project" value="UniProtKB-EC"/>
</dbReference>
<gene>
    <name evidence="27" type="ORF">ROHU_015427</name>
</gene>
<evidence type="ECO:0000256" key="18">
    <source>
        <dbReference type="ARBA" id="ARBA00023303"/>
    </source>
</evidence>
<evidence type="ECO:0000256" key="10">
    <source>
        <dbReference type="ARBA" id="ARBA00022490"/>
    </source>
</evidence>
<keyword evidence="16 22" id="KW-0472">Membrane</keyword>
<evidence type="ECO:0000256" key="17">
    <source>
        <dbReference type="ARBA" id="ARBA00023242"/>
    </source>
</evidence>
<comment type="subcellular location">
    <subcellularLocation>
        <location evidence="4">Cytoplasm</location>
    </subcellularLocation>
    <subcellularLocation>
        <location evidence="3">Membrane</location>
        <topology evidence="3">Multi-pass membrane protein</topology>
    </subcellularLocation>
    <subcellularLocation>
        <location evidence="2">Nucleus</location>
    </subcellularLocation>
</comment>
<feature type="transmembrane region" description="Helical" evidence="22">
    <location>
        <begin position="653"/>
        <end position="672"/>
    </location>
</feature>
<feature type="domain" description="TRPM SLOG" evidence="25">
    <location>
        <begin position="100"/>
        <end position="219"/>
    </location>
</feature>
<dbReference type="FunFam" id="3.30.40.10:FF:001144">
    <property type="entry name" value="Nitric oxide synthase-interacting protein"/>
    <property type="match status" value="1"/>
</dbReference>
<keyword evidence="13" id="KW-0833">Ubl conjugation pathway</keyword>
<evidence type="ECO:0000256" key="16">
    <source>
        <dbReference type="ARBA" id="ARBA00023136"/>
    </source>
</evidence>
<evidence type="ECO:0000256" key="13">
    <source>
        <dbReference type="ARBA" id="ARBA00022786"/>
    </source>
</evidence>
<dbReference type="PROSITE" id="PS50216">
    <property type="entry name" value="DHHC"/>
    <property type="match status" value="1"/>
</dbReference>
<evidence type="ECO:0007829" key="29">
    <source>
        <dbReference type="PeptideAtlas" id="A0A498NQ36"/>
    </source>
</evidence>
<keyword evidence="15" id="KW-0406">Ion transport</keyword>
<evidence type="ECO:0000256" key="11">
    <source>
        <dbReference type="ARBA" id="ARBA00022679"/>
    </source>
</evidence>
<organism evidence="27 28">
    <name type="scientific">Labeo rohita</name>
    <name type="common">Indian major carp</name>
    <name type="synonym">Cyprinus rohita</name>
    <dbReference type="NCBI Taxonomy" id="84645"/>
    <lineage>
        <taxon>Eukaryota</taxon>
        <taxon>Metazoa</taxon>
        <taxon>Chordata</taxon>
        <taxon>Craniata</taxon>
        <taxon>Vertebrata</taxon>
        <taxon>Euteleostomi</taxon>
        <taxon>Actinopterygii</taxon>
        <taxon>Neopterygii</taxon>
        <taxon>Teleostei</taxon>
        <taxon>Ostariophysi</taxon>
        <taxon>Cypriniformes</taxon>
        <taxon>Cyprinidae</taxon>
        <taxon>Labeoninae</taxon>
        <taxon>Labeonini</taxon>
        <taxon>Labeo</taxon>
    </lineage>
</organism>
<evidence type="ECO:0000256" key="9">
    <source>
        <dbReference type="ARBA" id="ARBA00022473"/>
    </source>
</evidence>
<dbReference type="Pfam" id="PF15906">
    <property type="entry name" value="zf-NOSIP"/>
    <property type="match status" value="1"/>
</dbReference>
<dbReference type="GO" id="GO:0005227">
    <property type="term" value="F:calcium-activated cation channel activity"/>
    <property type="evidence" value="ECO:0007669"/>
    <property type="project" value="TreeGrafter"/>
</dbReference>
<comment type="caution">
    <text evidence="27">The sequence shown here is derived from an EMBL/GenBank/DDBJ whole genome shotgun (WGS) entry which is preliminary data.</text>
</comment>
<dbReference type="EC" id="2.3.2.27" evidence="6"/>
<dbReference type="GO" id="GO:0005886">
    <property type="term" value="C:plasma membrane"/>
    <property type="evidence" value="ECO:0007669"/>
    <property type="project" value="TreeGrafter"/>
</dbReference>
<keyword evidence="28" id="KW-1185">Reference proteome</keyword>
<dbReference type="CDD" id="cd16662">
    <property type="entry name" value="RING-Ubox2_NOSIP"/>
    <property type="match status" value="1"/>
</dbReference>
<dbReference type="Pfam" id="PF00520">
    <property type="entry name" value="Ion_trans"/>
    <property type="match status" value="1"/>
</dbReference>
<keyword evidence="9" id="KW-0217">Developmental protein</keyword>
<feature type="domain" description="TRPM-like" evidence="26">
    <location>
        <begin position="365"/>
        <end position="500"/>
    </location>
</feature>
<comment type="similarity">
    <text evidence="5">Belongs to the NOSIP family.</text>
</comment>
<feature type="region of interest" description="Disordered" evidence="21">
    <location>
        <begin position="1124"/>
        <end position="1189"/>
    </location>
</feature>
<sequence>MIKMKIIEKENEGGGGERKSENDQSWIPKMIKKRVCTTFVEDSSSNGTLCQCGGSADNHVSITSGDHVTSQWNSEQHTSEHPTDAFGQLEFAGAGRRNSPFLRLAHDTPPDNVYSLMTTQWGLPIPNLVVSVVGGEGKEKVKPWVRDVIRQGLVRAAQSTGAWIMTSGLREGVGRCVGEAVRDHCATVSALSQAKVIAVGVVPWGMIYQRQQLVNPQRVDSSLKNSTPWLVLAGSGPAADLIASVMKDLSLPQSPPVSPTLPTDSEESRKSASVELRDRVREKIKKYLPSKTEQEKLVDQALSIYENRDLITVLYGDQEGQDDFDRIILKALVRAAKRDANDPSEYTEELRLAVAWDRVDIAKSELFNGEIHWRYDDLADSMTDALVNNKPHFVRLFVENGLNILDYLTYHRLESLYNSVSDSELVSLFLKRRLQERVGLVGSQLHLNTSNLPNEDSSSKSHGTSITNPSGAREISLYEVSRVLSEIMEDVCQPFYYTPLGVEHGWASRKAMKAGESVLSALAGCKILRELSKLETETETKLSMKELAQTFENLAHDVFSECYQSNETRSFKLLIRQSPIWGGATCLQMATAADARLFFSHDGVQTFFIGSTTVVQRMKLYIQDIWNKCDITALALFILGLLCRMFPWTYNFGRAAMCVCYVVFTLRLIHIFAVHKQLGPKIIIVGKMVKDVFFFLFFLGVWLMAYGVANQALLYSYDSRPADKRQERECTDNVTLIHQGAEPCPQSDANWLVLILLSVYLLVTNILLVNLLIAMFSYTFNKVQEHSDVYWKFQRYNLIVEYHSRPCLSPPFIIISHLHIFFKRVIQRLPSNKSQHFVLDLKPKEASLLNTWESMLKENLLSTQGKKQRESDTERLKRTSTKVDSVLKQMSEIRDHDRRLRKLETEVEYCSTALSWIVEALSQSDFVKQSRPPPLPSKDMATLRSLLLGLLLALLCTFQTPLAPSASVKAQDLPFHCDSCDKCPCKKGDRSEHCDFCDDCGKCYMCPVCNVVCKPGGFVDSVSGSIYKTSMTRHGKNCTAGAVYTYHEKKKDTASSGYGTQSVRLGKDAIKDFDCCSLSLQPCRDPVITEDGYLYEKEAILQYILHQKTEIAKKMKAYEKQKQALKSEGQLESKSEERERAEKFKQRENNIVSKPINPFTSGKSKDGESQKASTSSSSSDTGESSSASALPSFWIPSLTPEAKPTLLKKPSKTVLCPMSGRSLKMSDLISVRFTPLDPSLDRVALLTRQDRYVCAVTKDTLGNSVPCAVLRPSGAVVTMECVEKLIRKDMTDPVTGDKLKDKDIIPLQRGGTGFAGSGVDLKAKEARPVMQA</sequence>
<feature type="compositionally biased region" description="Basic and acidic residues" evidence="21">
    <location>
        <begin position="1"/>
        <end position="22"/>
    </location>
</feature>
<evidence type="ECO:0000256" key="20">
    <source>
        <dbReference type="ARBA" id="ARBA00032934"/>
    </source>
</evidence>
<evidence type="ECO:0000256" key="1">
    <source>
        <dbReference type="ARBA" id="ARBA00000900"/>
    </source>
</evidence>
<dbReference type="InterPro" id="IPR050927">
    <property type="entry name" value="TRPM"/>
</dbReference>
<evidence type="ECO:0000256" key="12">
    <source>
        <dbReference type="ARBA" id="ARBA00022692"/>
    </source>
</evidence>
<dbReference type="Pfam" id="PF25508">
    <property type="entry name" value="TRPM2"/>
    <property type="match status" value="2"/>
</dbReference>
<keyword evidence="8" id="KW-0813">Transport</keyword>
<evidence type="ECO:0000259" key="24">
    <source>
        <dbReference type="Pfam" id="PF15906"/>
    </source>
</evidence>
<evidence type="ECO:0000256" key="6">
    <source>
        <dbReference type="ARBA" id="ARBA00012483"/>
    </source>
</evidence>
<dbReference type="PANTHER" id="PTHR13800:SF6">
    <property type="entry name" value="TRANSIENT RECEPTOR POTENTIAL CATION CHANNEL SUBFAMILY M MEMBER 4"/>
    <property type="match status" value="1"/>
</dbReference>
<proteinExistence type="evidence at protein level"/>
<keyword evidence="18" id="KW-0407">Ion channel</keyword>
<comment type="catalytic activity">
    <reaction evidence="1">
        <text>S-ubiquitinyl-[E2 ubiquitin-conjugating enzyme]-L-cysteine + [acceptor protein]-L-lysine = [E2 ubiquitin-conjugating enzyme]-L-cysteine + N(6)-ubiquitinyl-[acceptor protein]-L-lysine.</text>
        <dbReference type="EC" id="2.3.2.27"/>
    </reaction>
</comment>
<keyword evidence="29" id="KW-1267">Proteomics identification</keyword>
<feature type="domain" description="TRPM-like" evidence="26">
    <location>
        <begin position="514"/>
        <end position="601"/>
    </location>
</feature>
<dbReference type="InterPro" id="IPR041491">
    <property type="entry name" value="TRPM_SLOG"/>
</dbReference>
<evidence type="ECO:0000313" key="28">
    <source>
        <dbReference type="Proteomes" id="UP000290572"/>
    </source>
</evidence>
<evidence type="ECO:0000256" key="3">
    <source>
        <dbReference type="ARBA" id="ARBA00004141"/>
    </source>
</evidence>
<dbReference type="SUPFAM" id="SSF57850">
    <property type="entry name" value="RING/U-box"/>
    <property type="match status" value="2"/>
</dbReference>
<feature type="compositionally biased region" description="Basic and acidic residues" evidence="21">
    <location>
        <begin position="1129"/>
        <end position="1148"/>
    </location>
</feature>
<dbReference type="GO" id="GO:0005737">
    <property type="term" value="C:cytoplasm"/>
    <property type="evidence" value="ECO:0007669"/>
    <property type="project" value="UniProtKB-SubCell"/>
</dbReference>
<feature type="region of interest" description="Disordered" evidence="21">
    <location>
        <begin position="252"/>
        <end position="274"/>
    </location>
</feature>
<dbReference type="Proteomes" id="UP000290572">
    <property type="component" value="Unassembled WGS sequence"/>
</dbReference>
<dbReference type="CDD" id="cd16661">
    <property type="entry name" value="RING-Ubox1_NOSIP"/>
    <property type="match status" value="1"/>
</dbReference>
<evidence type="ECO:0000313" key="27">
    <source>
        <dbReference type="EMBL" id="RXN33674.1"/>
    </source>
</evidence>
<evidence type="ECO:0000256" key="21">
    <source>
        <dbReference type="SAM" id="MobiDB-lite"/>
    </source>
</evidence>
<evidence type="ECO:0000256" key="15">
    <source>
        <dbReference type="ARBA" id="ARBA00023065"/>
    </source>
</evidence>
<feature type="transmembrane region" description="Helical" evidence="22">
    <location>
        <begin position="692"/>
        <end position="709"/>
    </location>
</feature>
<evidence type="ECO:0000256" key="19">
    <source>
        <dbReference type="ARBA" id="ARBA00029661"/>
    </source>
</evidence>
<evidence type="ECO:0000256" key="14">
    <source>
        <dbReference type="ARBA" id="ARBA00022989"/>
    </source>
</evidence>
<dbReference type="STRING" id="84645.A0A498NQ36"/>
<feature type="compositionally biased region" description="Low complexity" evidence="21">
    <location>
        <begin position="1170"/>
        <end position="1188"/>
    </location>
</feature>
<reference evidence="27 28" key="1">
    <citation type="submission" date="2018-03" db="EMBL/GenBank/DDBJ databases">
        <title>Draft genome sequence of Rohu Carp (Labeo rohita).</title>
        <authorList>
            <person name="Das P."/>
            <person name="Kushwaha B."/>
            <person name="Joshi C.G."/>
            <person name="Kumar D."/>
            <person name="Nagpure N.S."/>
            <person name="Sahoo L."/>
            <person name="Das S.P."/>
            <person name="Bit A."/>
            <person name="Patnaik S."/>
            <person name="Meher P.K."/>
            <person name="Jayasankar P."/>
            <person name="Koringa P.G."/>
            <person name="Patel N.V."/>
            <person name="Hinsu A.T."/>
            <person name="Kumar R."/>
            <person name="Pandey M."/>
            <person name="Agarwal S."/>
            <person name="Srivastava S."/>
            <person name="Singh M."/>
            <person name="Iquebal M.A."/>
            <person name="Jaiswal S."/>
            <person name="Angadi U.B."/>
            <person name="Kumar N."/>
            <person name="Raza M."/>
            <person name="Shah T.M."/>
            <person name="Rai A."/>
            <person name="Jena J.K."/>
        </authorList>
    </citation>
    <scope>NUCLEOTIDE SEQUENCE [LARGE SCALE GENOMIC DNA]</scope>
    <source>
        <strain evidence="27">DASCIFA01</strain>
        <tissue evidence="27">Testis</tissue>
    </source>
</reference>
<feature type="region of interest" description="Disordered" evidence="21">
    <location>
        <begin position="449"/>
        <end position="470"/>
    </location>
</feature>
<evidence type="ECO:0000256" key="4">
    <source>
        <dbReference type="ARBA" id="ARBA00004496"/>
    </source>
</evidence>
<dbReference type="Pfam" id="PF18139">
    <property type="entry name" value="LSDAT_euk"/>
    <property type="match status" value="1"/>
</dbReference>
<evidence type="ECO:0000256" key="22">
    <source>
        <dbReference type="SAM" id="Phobius"/>
    </source>
</evidence>
<evidence type="ECO:0000256" key="5">
    <source>
        <dbReference type="ARBA" id="ARBA00008126"/>
    </source>
</evidence>
<evidence type="ECO:0000256" key="2">
    <source>
        <dbReference type="ARBA" id="ARBA00004123"/>
    </source>
</evidence>
<evidence type="ECO:0000259" key="25">
    <source>
        <dbReference type="Pfam" id="PF18139"/>
    </source>
</evidence>
<keyword evidence="11" id="KW-0808">Transferase</keyword>
<evidence type="ECO:0000259" key="23">
    <source>
        <dbReference type="Pfam" id="PF00520"/>
    </source>
</evidence>